<accession>A0AAE3QPE0</accession>
<keyword evidence="1" id="KW-0472">Membrane</keyword>
<evidence type="ECO:0000313" key="2">
    <source>
        <dbReference type="EMBL" id="MDJ1480790.1"/>
    </source>
</evidence>
<gene>
    <name evidence="2" type="ORF">QNI16_09880</name>
</gene>
<dbReference type="Proteomes" id="UP001241110">
    <property type="component" value="Unassembled WGS sequence"/>
</dbReference>
<proteinExistence type="predicted"/>
<dbReference type="RefSeq" id="WP_313977752.1">
    <property type="nucleotide sequence ID" value="NZ_JASJOS010000004.1"/>
</dbReference>
<name>A0AAE3QPE0_9BACT</name>
<keyword evidence="1" id="KW-1133">Transmembrane helix</keyword>
<evidence type="ECO:0000256" key="1">
    <source>
        <dbReference type="SAM" id="Phobius"/>
    </source>
</evidence>
<comment type="caution">
    <text evidence="2">The sequence shown here is derived from an EMBL/GenBank/DDBJ whole genome shotgun (WGS) entry which is preliminary data.</text>
</comment>
<reference evidence="2" key="1">
    <citation type="submission" date="2023-05" db="EMBL/GenBank/DDBJ databases">
        <authorList>
            <person name="Zhang X."/>
        </authorList>
    </citation>
    <scope>NUCLEOTIDE SEQUENCE</scope>
    <source>
        <strain evidence="2">YF14B1</strain>
    </source>
</reference>
<organism evidence="2 3">
    <name type="scientific">Xanthocytophaga flava</name>
    <dbReference type="NCBI Taxonomy" id="3048013"/>
    <lineage>
        <taxon>Bacteria</taxon>
        <taxon>Pseudomonadati</taxon>
        <taxon>Bacteroidota</taxon>
        <taxon>Cytophagia</taxon>
        <taxon>Cytophagales</taxon>
        <taxon>Rhodocytophagaceae</taxon>
        <taxon>Xanthocytophaga</taxon>
    </lineage>
</organism>
<feature type="transmembrane region" description="Helical" evidence="1">
    <location>
        <begin position="95"/>
        <end position="116"/>
    </location>
</feature>
<feature type="transmembrane region" description="Helical" evidence="1">
    <location>
        <begin position="69"/>
        <end position="89"/>
    </location>
</feature>
<keyword evidence="1" id="KW-0812">Transmembrane</keyword>
<protein>
    <submittedName>
        <fullName evidence="2">Uncharacterized protein</fullName>
    </submittedName>
</protein>
<evidence type="ECO:0000313" key="3">
    <source>
        <dbReference type="Proteomes" id="UP001241110"/>
    </source>
</evidence>
<feature type="transmembrane region" description="Helical" evidence="1">
    <location>
        <begin position="44"/>
        <end position="62"/>
    </location>
</feature>
<dbReference type="EMBL" id="JASJOS010000004">
    <property type="protein sequence ID" value="MDJ1480790.1"/>
    <property type="molecule type" value="Genomic_DNA"/>
</dbReference>
<dbReference type="AlphaFoldDB" id="A0AAE3QPE0"/>
<sequence length="134" mass="15567">MKVFRSLLWIQGLYILIIAIWPLVHIESFMKVTGYKTDIWLVKTVGALGIPVALTLLSYLFIRTDFRPAFVLGALTALAFAFVDFYYPLRDVISDIYIVDGWVQVLFLLTWIYIFVREYHKFKAPAPTAFIHTE</sequence>
<feature type="transmembrane region" description="Helical" evidence="1">
    <location>
        <begin position="7"/>
        <end position="24"/>
    </location>
</feature>